<comment type="caution">
    <text evidence="4">The sequence shown here is derived from an EMBL/GenBank/DDBJ whole genome shotgun (WGS) entry which is preliminary data.</text>
</comment>
<name>A0ABW2MZ06_9ACTN</name>
<proteinExistence type="predicted"/>
<dbReference type="InterPro" id="IPR046112">
    <property type="entry name" value="DUF6049"/>
</dbReference>
<evidence type="ECO:0000256" key="3">
    <source>
        <dbReference type="SAM" id="SignalP"/>
    </source>
</evidence>
<dbReference type="RefSeq" id="WP_255890377.1">
    <property type="nucleotide sequence ID" value="NZ_JAFMZM010000003.1"/>
</dbReference>
<feature type="compositionally biased region" description="Basic and acidic residues" evidence="1">
    <location>
        <begin position="719"/>
        <end position="734"/>
    </location>
</feature>
<evidence type="ECO:0000256" key="2">
    <source>
        <dbReference type="SAM" id="Phobius"/>
    </source>
</evidence>
<feature type="region of interest" description="Disordered" evidence="1">
    <location>
        <begin position="714"/>
        <end position="734"/>
    </location>
</feature>
<dbReference type="Proteomes" id="UP001596524">
    <property type="component" value="Unassembled WGS sequence"/>
</dbReference>
<keyword evidence="5" id="KW-1185">Reference proteome</keyword>
<accession>A0ABW2MZ06</accession>
<sequence>MPRPSVLRAALAGLLTIGFVCGAALAPAVAAPAEEPDPLLVHIDAISPVLPGRGEVEISGTVTNTSDETFTRVNLHAFSSQTPILDSILLSQSATIDPNADVGPRVTVPGTFDTVDVLVPGETAPFSDSVPVELLGIPDQDGVYWIGIHALGDSSVPRDIVADGRARTFIPARPSTNRAQEAAVILPVRNRVWFDADGRVGGTERWARRLADGGSLDGALDMADSAGSTPYSWLVDPAVLLALARLAAGNVPRSLAPESTVAGEEPTPTETPTDGETASDPAETLTPTAPQTTDPPNEEDAALAAAASAWLARFKLLVGTNPVLTLPYGDLDLSAAVRNDRTRVDQALARAAEVMAGLGLPSRPTVAPSNDVLSPEAIAAIPGGTTILLGDNAFAIPPSSPTSVVKLLGHEVVVTSTGAEAGGPGPTAANDPLALRQRLLSEAALRLANRDKAPLVVTLPTVWRGEDAASFFTELERSWLDIVPVADVADRWASGVPASLLAYTDSDLAEELDARNFAAATRATDTAALVEEVLTLQTTIMGQVRDEVLVTLSEQHRPRPRLAERASARVEDALRDELGKIEIEAPTSVTLSSDSGKLGATLVNGLDQPVTVRVQATTDGDLTLTGGGVRELGPLARSVLRYDASTTQPRVHHVRLTVTSVDGVPLGSADELPIRAARVSALIWIAMALGALVLFGMIGYRLPGQIRSRRAELAAAQRTEAEPPPDEHVAAERS</sequence>
<keyword evidence="2" id="KW-0812">Transmembrane</keyword>
<evidence type="ECO:0000256" key="1">
    <source>
        <dbReference type="SAM" id="MobiDB-lite"/>
    </source>
</evidence>
<evidence type="ECO:0000313" key="5">
    <source>
        <dbReference type="Proteomes" id="UP001596524"/>
    </source>
</evidence>
<evidence type="ECO:0000313" key="4">
    <source>
        <dbReference type="EMBL" id="MFC7358845.1"/>
    </source>
</evidence>
<keyword evidence="2" id="KW-1133">Transmembrane helix</keyword>
<feature type="region of interest" description="Disordered" evidence="1">
    <location>
        <begin position="255"/>
        <end position="301"/>
    </location>
</feature>
<feature type="signal peptide" evidence="3">
    <location>
        <begin position="1"/>
        <end position="26"/>
    </location>
</feature>
<feature type="chain" id="PRO_5045693258" evidence="3">
    <location>
        <begin position="27"/>
        <end position="734"/>
    </location>
</feature>
<protein>
    <submittedName>
        <fullName evidence="4">DUF6049 family protein</fullName>
    </submittedName>
</protein>
<feature type="compositionally biased region" description="Polar residues" evidence="1">
    <location>
        <begin position="285"/>
        <end position="295"/>
    </location>
</feature>
<keyword evidence="3" id="KW-0732">Signal</keyword>
<organism evidence="4 5">
    <name type="scientific">Nocardioides astragali</name>
    <dbReference type="NCBI Taxonomy" id="1776736"/>
    <lineage>
        <taxon>Bacteria</taxon>
        <taxon>Bacillati</taxon>
        <taxon>Actinomycetota</taxon>
        <taxon>Actinomycetes</taxon>
        <taxon>Propionibacteriales</taxon>
        <taxon>Nocardioidaceae</taxon>
        <taxon>Nocardioides</taxon>
    </lineage>
</organism>
<dbReference type="EMBL" id="JBHTCH010000001">
    <property type="protein sequence ID" value="MFC7358845.1"/>
    <property type="molecule type" value="Genomic_DNA"/>
</dbReference>
<keyword evidence="2" id="KW-0472">Membrane</keyword>
<reference evidence="5" key="1">
    <citation type="journal article" date="2019" name="Int. J. Syst. Evol. Microbiol.">
        <title>The Global Catalogue of Microorganisms (GCM) 10K type strain sequencing project: providing services to taxonomists for standard genome sequencing and annotation.</title>
        <authorList>
            <consortium name="The Broad Institute Genomics Platform"/>
            <consortium name="The Broad Institute Genome Sequencing Center for Infectious Disease"/>
            <person name="Wu L."/>
            <person name="Ma J."/>
        </authorList>
    </citation>
    <scope>NUCLEOTIDE SEQUENCE [LARGE SCALE GENOMIC DNA]</scope>
    <source>
        <strain evidence="5">FCH27</strain>
    </source>
</reference>
<feature type="transmembrane region" description="Helical" evidence="2">
    <location>
        <begin position="681"/>
        <end position="700"/>
    </location>
</feature>
<gene>
    <name evidence="4" type="ORF">ACFQO6_01080</name>
</gene>
<dbReference type="Pfam" id="PF19516">
    <property type="entry name" value="DUF6049"/>
    <property type="match status" value="1"/>
</dbReference>